<protein>
    <submittedName>
        <fullName evidence="1">Uncharacterized protein</fullName>
    </submittedName>
</protein>
<name>A0AAU9PZL6_9VIBR</name>
<evidence type="ECO:0000313" key="1">
    <source>
        <dbReference type="EMBL" id="CAH1521317.1"/>
    </source>
</evidence>
<dbReference type="Proteomes" id="UP001295420">
    <property type="component" value="Unassembled WGS sequence"/>
</dbReference>
<reference evidence="1" key="1">
    <citation type="submission" date="2022-01" db="EMBL/GenBank/DDBJ databases">
        <authorList>
            <person name="Lagorce A."/>
        </authorList>
    </citation>
    <scope>NUCLEOTIDE SEQUENCE</scope>
    <source>
        <strain evidence="1">Th15_F1_D04</strain>
    </source>
</reference>
<comment type="caution">
    <text evidence="1">The sequence shown here is derived from an EMBL/GenBank/DDBJ whole genome shotgun (WGS) entry which is preliminary data.</text>
</comment>
<dbReference type="AlphaFoldDB" id="A0AAU9PZL6"/>
<evidence type="ECO:0000313" key="2">
    <source>
        <dbReference type="Proteomes" id="UP001295420"/>
    </source>
</evidence>
<accession>A0AAU9PZL6</accession>
<organism evidence="1 2">
    <name type="scientific">Vibrio owensii</name>
    <dbReference type="NCBI Taxonomy" id="696485"/>
    <lineage>
        <taxon>Bacteria</taxon>
        <taxon>Pseudomonadati</taxon>
        <taxon>Pseudomonadota</taxon>
        <taxon>Gammaproteobacteria</taxon>
        <taxon>Vibrionales</taxon>
        <taxon>Vibrionaceae</taxon>
        <taxon>Vibrio</taxon>
    </lineage>
</organism>
<gene>
    <name evidence="1" type="ORF">THF1D04_10764</name>
</gene>
<dbReference type="EMBL" id="CAKMTQ010000001">
    <property type="protein sequence ID" value="CAH1521317.1"/>
    <property type="molecule type" value="Genomic_DNA"/>
</dbReference>
<dbReference type="RefSeq" id="WP_409929997.1">
    <property type="nucleotide sequence ID" value="NZ_CAKMTQ010000001.1"/>
</dbReference>
<proteinExistence type="predicted"/>
<sequence>MRKQSIEIYTSFMGYEIELTVSFYDLGEDGLEIVTIEITDHKAEEHIDITPMIGAIGGKILKLLKEARDADR</sequence>